<organism evidence="1 2">
    <name type="scientific">Riccia fluitans</name>
    <dbReference type="NCBI Taxonomy" id="41844"/>
    <lineage>
        <taxon>Eukaryota</taxon>
        <taxon>Viridiplantae</taxon>
        <taxon>Streptophyta</taxon>
        <taxon>Embryophyta</taxon>
        <taxon>Marchantiophyta</taxon>
        <taxon>Marchantiopsida</taxon>
        <taxon>Marchantiidae</taxon>
        <taxon>Marchantiales</taxon>
        <taxon>Ricciaceae</taxon>
        <taxon>Riccia</taxon>
    </lineage>
</organism>
<comment type="caution">
    <text evidence="1">The sequence shown here is derived from an EMBL/GenBank/DDBJ whole genome shotgun (WGS) entry which is preliminary data.</text>
</comment>
<accession>A0ABD1YY59</accession>
<evidence type="ECO:0000313" key="1">
    <source>
        <dbReference type="EMBL" id="KAL2634647.1"/>
    </source>
</evidence>
<evidence type="ECO:0000313" key="2">
    <source>
        <dbReference type="Proteomes" id="UP001605036"/>
    </source>
</evidence>
<keyword evidence="2" id="KW-1185">Reference proteome</keyword>
<dbReference type="Proteomes" id="UP001605036">
    <property type="component" value="Unassembled WGS sequence"/>
</dbReference>
<sequence>MLSRMSHILDRFTTLPDSWEDKFPDQPLAVQALWVQDRSPQDEWYDILRKYLSTGEVPEDLPYTGRRALLRWVASYRLGEDGNIYRLCADQTYRRVALAVDRPGLLSQAHAGVAGGHLSGRTNYREAAIIRGVVAAYFPRL</sequence>
<proteinExistence type="predicted"/>
<reference evidence="1 2" key="1">
    <citation type="submission" date="2024-09" db="EMBL/GenBank/DDBJ databases">
        <title>Chromosome-scale assembly of Riccia fluitans.</title>
        <authorList>
            <person name="Paukszto L."/>
            <person name="Sawicki J."/>
            <person name="Karawczyk K."/>
            <person name="Piernik-Szablinska J."/>
            <person name="Szczecinska M."/>
            <person name="Mazdziarz M."/>
        </authorList>
    </citation>
    <scope>NUCLEOTIDE SEQUENCE [LARGE SCALE GENOMIC DNA]</scope>
    <source>
        <strain evidence="1">Rf_01</strain>
        <tissue evidence="1">Aerial parts of the thallus</tissue>
    </source>
</reference>
<name>A0ABD1YY59_9MARC</name>
<dbReference type="AlphaFoldDB" id="A0ABD1YY59"/>
<dbReference type="EMBL" id="JBHFFA010000003">
    <property type="protein sequence ID" value="KAL2634647.1"/>
    <property type="molecule type" value="Genomic_DNA"/>
</dbReference>
<gene>
    <name evidence="1" type="ORF">R1flu_006126</name>
</gene>
<protein>
    <submittedName>
        <fullName evidence="1">Uncharacterized protein</fullName>
    </submittedName>
</protein>